<dbReference type="Proteomes" id="UP000826212">
    <property type="component" value="Chromosome"/>
</dbReference>
<evidence type="ECO:0000313" key="1">
    <source>
        <dbReference type="EMBL" id="QZE15841.1"/>
    </source>
</evidence>
<name>A0AC61NMR3_9BACT</name>
<dbReference type="EMBL" id="CP081303">
    <property type="protein sequence ID" value="QZE15841.1"/>
    <property type="molecule type" value="Genomic_DNA"/>
</dbReference>
<accession>A0AC61NMR3</accession>
<organism evidence="1 2">
    <name type="scientific">Halosquirtibacter laminarini</name>
    <dbReference type="NCBI Taxonomy" id="3374600"/>
    <lineage>
        <taxon>Bacteria</taxon>
        <taxon>Pseudomonadati</taxon>
        <taxon>Bacteroidota</taxon>
        <taxon>Bacteroidia</taxon>
        <taxon>Marinilabiliales</taxon>
        <taxon>Prolixibacteraceae</taxon>
        <taxon>Halosquirtibacter</taxon>
    </lineage>
</organism>
<reference evidence="1" key="1">
    <citation type="submission" date="2021-08" db="EMBL/GenBank/DDBJ databases">
        <title>Novel anaerobic bacterium isolated from sea squirt in East Sea, Republic of Korea.</title>
        <authorList>
            <person name="Nguyen T.H."/>
            <person name="Li Z."/>
            <person name="Lee Y.-J."/>
            <person name="Ko J."/>
            <person name="Kim S.-G."/>
        </authorList>
    </citation>
    <scope>NUCLEOTIDE SEQUENCE</scope>
    <source>
        <strain evidence="1">KCTC 25031</strain>
    </source>
</reference>
<sequence>MYRKCKKLYSFCLIILFIGVCSIKASAKQDTYKAETLDELQESISKLVAKSNTPGAGVVIVDGSKTILLRGFGKADVENNRNIDENTVFRLGSISKVFVSLAILKLQEEGCINLKDKIRDIIPEIKFENPWEDEHPILIEHLLEHTSGWAYWHFAELGSDDPTPLTLKEALDFYPKSRVSNFVPGTRIRESNVGIAVAAYIVEKVTNQRFEDYMQQAIFKPMGTKSFDFLYSKQYKENGVTLYDNGQRLKYFHVLYRPAASLNGSMRDMEKLINFFLHRGEVNSQQILSKASLERIERSESMPILSNTKMLSGNGLSNDASIYNGSIYHGFSGSLPGAYAQFGYLPNQNKGYAIMINGDNSDYLLSNIAYLIKHYQTKDLKKDLHKVKKVAISEAVDPSGYYTIINPKIDFFGFLDQIKAIKKIWVHNDTINVKNILKSNYVAKYTPISKKEYALEGSNTPSLMVNDDPLDGQIIISGGFLKRISPFWAYSLKTIFWAFYIVNLSTIFFAVLRVLIFAFGKKKNKTALLINIWPFITSCFVFIVIAIAIFQGTTRYDMFQLWGTLNIFSFLCFLCGIFYALSSLWSAYFVISNYRTDMSKIYYGYSFIAVVFNLIFTAYFICNGLIGIPTWI</sequence>
<protein>
    <submittedName>
        <fullName evidence="1">Beta-lactamase family protein</fullName>
    </submittedName>
</protein>
<keyword evidence="2" id="KW-1185">Reference proteome</keyword>
<evidence type="ECO:0000313" key="2">
    <source>
        <dbReference type="Proteomes" id="UP000826212"/>
    </source>
</evidence>
<gene>
    <name evidence="1" type="ORF">K4L44_08425</name>
</gene>
<proteinExistence type="predicted"/>